<keyword evidence="4" id="KW-0813">Transport</keyword>
<keyword evidence="7" id="KW-0539">Nucleus</keyword>
<protein>
    <submittedName>
        <fullName evidence="11">Importin N-terminal domain-containing protein</fullName>
    </submittedName>
</protein>
<dbReference type="AlphaFoldDB" id="A0A0R3TLG7"/>
<evidence type="ECO:0000313" key="11">
    <source>
        <dbReference type="WBParaSite" id="HNAJ_0000808801-mRNA-1"/>
    </source>
</evidence>
<dbReference type="GO" id="GO:0005737">
    <property type="term" value="C:cytoplasm"/>
    <property type="evidence" value="ECO:0007669"/>
    <property type="project" value="UniProtKB-SubCell"/>
</dbReference>
<feature type="domain" description="Importin N-terminal" evidence="8">
    <location>
        <begin position="28"/>
        <end position="83"/>
    </location>
</feature>
<dbReference type="PANTHER" id="PTHR21452:SF4">
    <property type="entry name" value="EXPORTIN-6"/>
    <property type="match status" value="1"/>
</dbReference>
<keyword evidence="6" id="KW-0653">Protein transport</keyword>
<evidence type="ECO:0000313" key="10">
    <source>
        <dbReference type="Proteomes" id="UP000278807"/>
    </source>
</evidence>
<dbReference type="InterPro" id="IPR016024">
    <property type="entry name" value="ARM-type_fold"/>
</dbReference>
<dbReference type="GO" id="GO:0031267">
    <property type="term" value="F:small GTPase binding"/>
    <property type="evidence" value="ECO:0007669"/>
    <property type="project" value="InterPro"/>
</dbReference>
<evidence type="ECO:0000313" key="9">
    <source>
        <dbReference type="EMBL" id="VDO03944.1"/>
    </source>
</evidence>
<dbReference type="STRING" id="102285.A0A0R3TLG7"/>
<comment type="subcellular location">
    <subcellularLocation>
        <location evidence="2">Cytoplasm</location>
    </subcellularLocation>
    <subcellularLocation>
        <location evidence="1">Nucleus</location>
    </subcellularLocation>
</comment>
<reference evidence="9 10" key="2">
    <citation type="submission" date="2018-11" db="EMBL/GenBank/DDBJ databases">
        <authorList>
            <consortium name="Pathogen Informatics"/>
        </authorList>
    </citation>
    <scope>NUCLEOTIDE SEQUENCE [LARGE SCALE GENOMIC DNA]</scope>
</reference>
<accession>A0A0R3TLG7</accession>
<sequence length="1264" mass="141920">MTAFANIQSALAEFFAQTSSQERLAQLQQSLISFEQQPSSWMSAIEFLSISSDQYVCMFSLGIIESTIKQRWNHLTSSEKQQIFRFLERYAFSDQDWRSNIPIIYGVRCKAVKIWTSICKRSLPELHDQFFSRITTLLSFPDSLTTESDLQSNLISFSLLKAACEELICQDSEISRAKYLENVSIFNCSVPQILSALFEVTERLLGQELIDSVNSLFIQFNGSTVESPFMNSLRLILYFDANLLFSSSNSKSEKKGLSNLLLQNFANILECLTLILSVSTIGDMNNCRMYSLLYIFLMLGSPHTLSTLLSSSRSRNLSPCIPIESLAEIGMHSISCLTEVVERKDIQRSVMIHHLPFIFRCLYWSMLILDPQFPLYDLSTSIVGLMAESGVALSTSQSANNLSGLASVSQTLESISEEYYQKMVDVLRPLVTVFLLFTRPANMDEQHGSLYSFSSTKFLQRVHFFTFNTCRPIITVYLSILDLWNAYLDFIKSYYANNNSSVRNAQIPPQNQQIISDLCASLLNTIYFSESAEYLDLLDSEYASGYTNCDDDHSTNSYLAFFDDLLQHVDCSDMMAEKESEYRGFMQSSLTLLSNIAHFNPTVVMHSVAAKFQEEMKIFTELCSTLERTKLEEHTTRKLHYSLRDLATCLNSLAYLSDHFASLSDSAMLKWLLQALVFNLNAGVTCCDRLKSLQIETLQQDVIQVVVGNISLLRCLLSGGLLMVSDAVTQNVTDIPQGHIVLSIDDKDAFTTSLLQCSHHLILTSPVSSLQTNAALLFQSIVISSAPPGFFPPANQLSEGSVLADLITCCCEPIRLKSFSIHLQRILMRTVTAYLLIDESATINLAKVNPQRTEELQALTAKKTGVLVNRLMPIFTQTLNVDILNSNRDAYFAGLCWLTEALASLIPLGTKSRRLMYDALTECGVLNAIWKCFEATSLSSEVYLFIAHLSFFVQFADIYGNQRATASMIPGFVTNVMQLLQVLDRNTATARLVSPVISHLLHLLDRLGQNRVAFHSLAPDVLRFISNCLVVNLAGGSISDLPTTVSNASKSDPDLCLRVFKTLFNTFSYEYTQLASNEEHLAAFLRPVLSVFSGKVFDPRLLISCIEFLTDLNTRHRFFTLPIFMTQWRSQFAQQWLELLSDRVNVAVQRGSDAESAIIGILHGVYCTPDGFNSKEFVASALEPFLARVLEKKEQFAAQLMTVLMEKSPKELAVLDEFTSLLSVLLVSVRQNPRVSVAVNGKFGQCEFLDYEQSISKRPVNVLL</sequence>
<dbReference type="SUPFAM" id="SSF48371">
    <property type="entry name" value="ARM repeat"/>
    <property type="match status" value="1"/>
</dbReference>
<dbReference type="InterPro" id="IPR040016">
    <property type="entry name" value="XPO6"/>
</dbReference>
<dbReference type="Proteomes" id="UP000278807">
    <property type="component" value="Unassembled WGS sequence"/>
</dbReference>
<dbReference type="Pfam" id="PF03810">
    <property type="entry name" value="IBN_N"/>
    <property type="match status" value="1"/>
</dbReference>
<dbReference type="GO" id="GO:0005049">
    <property type="term" value="F:nuclear export signal receptor activity"/>
    <property type="evidence" value="ECO:0007669"/>
    <property type="project" value="InterPro"/>
</dbReference>
<dbReference type="WBParaSite" id="HNAJ_0000808801-mRNA-1">
    <property type="protein sequence ID" value="HNAJ_0000808801-mRNA-1"/>
    <property type="gene ID" value="HNAJ_0000808801"/>
</dbReference>
<evidence type="ECO:0000256" key="1">
    <source>
        <dbReference type="ARBA" id="ARBA00004123"/>
    </source>
</evidence>
<keyword evidence="10" id="KW-1185">Reference proteome</keyword>
<dbReference type="GO" id="GO:0006611">
    <property type="term" value="P:protein export from nucleus"/>
    <property type="evidence" value="ECO:0007669"/>
    <property type="project" value="InterPro"/>
</dbReference>
<evidence type="ECO:0000256" key="6">
    <source>
        <dbReference type="ARBA" id="ARBA00022927"/>
    </source>
</evidence>
<evidence type="ECO:0000256" key="5">
    <source>
        <dbReference type="ARBA" id="ARBA00022490"/>
    </source>
</evidence>
<evidence type="ECO:0000259" key="8">
    <source>
        <dbReference type="Pfam" id="PF03810"/>
    </source>
</evidence>
<dbReference type="PANTHER" id="PTHR21452">
    <property type="entry name" value="EXPORTIN-6"/>
    <property type="match status" value="1"/>
</dbReference>
<comment type="similarity">
    <text evidence="3">Belongs to the exportin family.</text>
</comment>
<proteinExistence type="inferred from homology"/>
<dbReference type="InterPro" id="IPR001494">
    <property type="entry name" value="Importin-beta_N"/>
</dbReference>
<dbReference type="Gene3D" id="1.25.10.10">
    <property type="entry name" value="Leucine-rich Repeat Variant"/>
    <property type="match status" value="1"/>
</dbReference>
<gene>
    <name evidence="9" type="ORF">HNAJ_LOCUS8084</name>
</gene>
<keyword evidence="5" id="KW-0963">Cytoplasm</keyword>
<evidence type="ECO:0000256" key="4">
    <source>
        <dbReference type="ARBA" id="ARBA00022448"/>
    </source>
</evidence>
<dbReference type="InterPro" id="IPR011989">
    <property type="entry name" value="ARM-like"/>
</dbReference>
<reference evidence="11" key="1">
    <citation type="submission" date="2017-02" db="UniProtKB">
        <authorList>
            <consortium name="WormBaseParasite"/>
        </authorList>
    </citation>
    <scope>IDENTIFICATION</scope>
</reference>
<organism evidence="11">
    <name type="scientific">Rodentolepis nana</name>
    <name type="common">Dwarf tapeworm</name>
    <name type="synonym">Hymenolepis nana</name>
    <dbReference type="NCBI Taxonomy" id="102285"/>
    <lineage>
        <taxon>Eukaryota</taxon>
        <taxon>Metazoa</taxon>
        <taxon>Spiralia</taxon>
        <taxon>Lophotrochozoa</taxon>
        <taxon>Platyhelminthes</taxon>
        <taxon>Cestoda</taxon>
        <taxon>Eucestoda</taxon>
        <taxon>Cyclophyllidea</taxon>
        <taxon>Hymenolepididae</taxon>
        <taxon>Rodentolepis</taxon>
    </lineage>
</organism>
<dbReference type="OrthoDB" id="10261013at2759"/>
<evidence type="ECO:0000256" key="3">
    <source>
        <dbReference type="ARBA" id="ARBA00009466"/>
    </source>
</evidence>
<evidence type="ECO:0000256" key="2">
    <source>
        <dbReference type="ARBA" id="ARBA00004496"/>
    </source>
</evidence>
<dbReference type="GO" id="GO:0005634">
    <property type="term" value="C:nucleus"/>
    <property type="evidence" value="ECO:0007669"/>
    <property type="project" value="UniProtKB-SubCell"/>
</dbReference>
<name>A0A0R3TLG7_RODNA</name>
<evidence type="ECO:0000256" key="7">
    <source>
        <dbReference type="ARBA" id="ARBA00023242"/>
    </source>
</evidence>
<dbReference type="EMBL" id="UZAE01012190">
    <property type="protein sequence ID" value="VDO03944.1"/>
    <property type="molecule type" value="Genomic_DNA"/>
</dbReference>